<organism evidence="2 3">
    <name type="scientific">Ostreobium quekettii</name>
    <dbReference type="NCBI Taxonomy" id="121088"/>
    <lineage>
        <taxon>Eukaryota</taxon>
        <taxon>Viridiplantae</taxon>
        <taxon>Chlorophyta</taxon>
        <taxon>core chlorophytes</taxon>
        <taxon>Ulvophyceae</taxon>
        <taxon>TCBD clade</taxon>
        <taxon>Bryopsidales</taxon>
        <taxon>Ostreobineae</taxon>
        <taxon>Ostreobiaceae</taxon>
        <taxon>Ostreobium</taxon>
    </lineage>
</organism>
<evidence type="ECO:0000313" key="3">
    <source>
        <dbReference type="Proteomes" id="UP000708148"/>
    </source>
</evidence>
<proteinExistence type="predicted"/>
<dbReference type="AlphaFoldDB" id="A0A8S1J553"/>
<comment type="caution">
    <text evidence="2">The sequence shown here is derived from an EMBL/GenBank/DDBJ whole genome shotgun (WGS) entry which is preliminary data.</text>
</comment>
<protein>
    <submittedName>
        <fullName evidence="2">Uncharacterized protein</fullName>
    </submittedName>
</protein>
<reference evidence="2" key="1">
    <citation type="submission" date="2020-12" db="EMBL/GenBank/DDBJ databases">
        <authorList>
            <person name="Iha C."/>
        </authorList>
    </citation>
    <scope>NUCLEOTIDE SEQUENCE</scope>
</reference>
<feature type="region of interest" description="Disordered" evidence="1">
    <location>
        <begin position="45"/>
        <end position="66"/>
    </location>
</feature>
<dbReference type="Proteomes" id="UP000708148">
    <property type="component" value="Unassembled WGS sequence"/>
</dbReference>
<sequence>MESEHDSQRDWDGKGLFSLISVDGHEEQMTVGRLGTAHIGPGKIHAATGAEREARSTRGRSCGHTGGQELCVVRWSPLWLLCSLGCVPKSVFLCSVAYGWPQVVRCCL</sequence>
<dbReference type="EMBL" id="CAJHUC010000864">
    <property type="protein sequence ID" value="CAD7698636.1"/>
    <property type="molecule type" value="Genomic_DNA"/>
</dbReference>
<gene>
    <name evidence="2" type="ORF">OSTQU699_LOCUS3997</name>
</gene>
<evidence type="ECO:0000313" key="2">
    <source>
        <dbReference type="EMBL" id="CAD7698636.1"/>
    </source>
</evidence>
<evidence type="ECO:0000256" key="1">
    <source>
        <dbReference type="SAM" id="MobiDB-lite"/>
    </source>
</evidence>
<name>A0A8S1J553_9CHLO</name>
<keyword evidence="3" id="KW-1185">Reference proteome</keyword>
<accession>A0A8S1J553</accession>